<dbReference type="PANTHER" id="PTHR15288:SF0">
    <property type="entry name" value="UDENN DOMAIN-CONTAINING PROTEIN"/>
    <property type="match status" value="1"/>
</dbReference>
<dbReference type="InterPro" id="IPR051942">
    <property type="entry name" value="DENN_domain_containing_2"/>
</dbReference>
<dbReference type="InterPro" id="IPR043153">
    <property type="entry name" value="DENN_C"/>
</dbReference>
<feature type="compositionally biased region" description="Basic residues" evidence="1">
    <location>
        <begin position="588"/>
        <end position="600"/>
    </location>
</feature>
<feature type="compositionally biased region" description="Low complexity" evidence="1">
    <location>
        <begin position="570"/>
        <end position="587"/>
    </location>
</feature>
<comment type="caution">
    <text evidence="3">The sequence shown here is derived from an EMBL/GenBank/DDBJ whole genome shotgun (WGS) entry which is preliminary data.</text>
</comment>
<dbReference type="PANTHER" id="PTHR15288">
    <property type="entry name" value="DENN DOMAIN-CONTAINING PROTEIN 2"/>
    <property type="match status" value="1"/>
</dbReference>
<dbReference type="EMBL" id="JAPFFF010000001">
    <property type="protein sequence ID" value="KAK8898561.1"/>
    <property type="molecule type" value="Genomic_DNA"/>
</dbReference>
<feature type="domain" description="UDENN" evidence="2">
    <location>
        <begin position="72"/>
        <end position="562"/>
    </location>
</feature>
<dbReference type="InterPro" id="IPR037516">
    <property type="entry name" value="Tripartite_DENN"/>
</dbReference>
<reference evidence="3 4" key="1">
    <citation type="submission" date="2024-04" db="EMBL/GenBank/DDBJ databases">
        <title>Tritrichomonas musculus Genome.</title>
        <authorList>
            <person name="Alves-Ferreira E."/>
            <person name="Grigg M."/>
            <person name="Lorenzi H."/>
            <person name="Galac M."/>
        </authorList>
    </citation>
    <scope>NUCLEOTIDE SEQUENCE [LARGE SCALE GENOMIC DNA]</scope>
    <source>
        <strain evidence="3 4">EAF2021</strain>
    </source>
</reference>
<organism evidence="3 4">
    <name type="scientific">Tritrichomonas musculus</name>
    <dbReference type="NCBI Taxonomy" id="1915356"/>
    <lineage>
        <taxon>Eukaryota</taxon>
        <taxon>Metamonada</taxon>
        <taxon>Parabasalia</taxon>
        <taxon>Tritrichomonadida</taxon>
        <taxon>Tritrichomonadidae</taxon>
        <taxon>Tritrichomonas</taxon>
    </lineage>
</organism>
<dbReference type="InterPro" id="IPR001194">
    <property type="entry name" value="cDENN_dom"/>
</dbReference>
<evidence type="ECO:0000313" key="4">
    <source>
        <dbReference type="Proteomes" id="UP001470230"/>
    </source>
</evidence>
<dbReference type="PROSITE" id="PS50211">
    <property type="entry name" value="DENN"/>
    <property type="match status" value="1"/>
</dbReference>
<accession>A0ABR2L6C2</accession>
<gene>
    <name evidence="3" type="ORF">M9Y10_000853</name>
</gene>
<dbReference type="Gene3D" id="3.40.50.11500">
    <property type="match status" value="1"/>
</dbReference>
<dbReference type="Proteomes" id="UP001470230">
    <property type="component" value="Unassembled WGS sequence"/>
</dbReference>
<feature type="region of interest" description="Disordered" evidence="1">
    <location>
        <begin position="570"/>
        <end position="600"/>
    </location>
</feature>
<dbReference type="SMART" id="SM00799">
    <property type="entry name" value="DENN"/>
    <property type="match status" value="1"/>
</dbReference>
<sequence>MTLNSDDHEDMIVDEITQFQARKPMTRQSTMPVSISYDNSIRKSLDMKRMSQCISPNASLKAVSEHKKTPYDHFLIVGLPLKVDVPENPNLTPKILMMYPSAPLILEPSEYERVVSFCFPNGVQPVPPGQNYIHDQFVFRINKNVNGEQIPVYGICTQFDVTHVRNSFFFDADSSKYLFCICFLTTQPLIAPTFQFSCLLVLWINQKLAYKFHPNPDLKFDTPSEAETVLLPGLRWGGGSQSMNSIRIPRKFLQELDFFYTIELAPFPKILPMDRNNHYMLSIPALETPDKYILGPSLSYLFSALSVRNITKVYSLMLLDSQLVFISKDPTRLTLSILAAVNILNPFEPCVVIMPVIPNNENFLPLLDSPTPFIIGVVVNEEGLQLHPESEITVINLDTDTIIERKVTPIFPDYEKVEEQINLLFELHKAKIIPPPKFIKKGIIKKDLEDNPDFDAFIERTSGFAFPQLTIYNDPPKYILTEAVNDQVVDAFRKGLPETISYLMNPCFVSDTTDANKPVTIFNHELFVSSINPDWKEFFDLFINTQIFQQFCDIKTDEKEVYLQSNMMKNNQPPLVQNNDDNNQNTTNKHHVRRRRKKTT</sequence>
<dbReference type="Pfam" id="PF02141">
    <property type="entry name" value="DENN"/>
    <property type="match status" value="1"/>
</dbReference>
<keyword evidence="4" id="KW-1185">Reference proteome</keyword>
<name>A0ABR2L6C2_9EUKA</name>
<evidence type="ECO:0000256" key="1">
    <source>
        <dbReference type="SAM" id="MobiDB-lite"/>
    </source>
</evidence>
<evidence type="ECO:0000313" key="3">
    <source>
        <dbReference type="EMBL" id="KAK8898561.1"/>
    </source>
</evidence>
<evidence type="ECO:0000259" key="2">
    <source>
        <dbReference type="PROSITE" id="PS50211"/>
    </source>
</evidence>
<proteinExistence type="predicted"/>
<protein>
    <recommendedName>
        <fullName evidence="2">UDENN domain-containing protein</fullName>
    </recommendedName>
</protein>